<evidence type="ECO:0000313" key="3">
    <source>
        <dbReference type="EMBL" id="CAK0812330.1"/>
    </source>
</evidence>
<feature type="region of interest" description="Disordered" evidence="1">
    <location>
        <begin position="258"/>
        <end position="297"/>
    </location>
</feature>
<gene>
    <name evidence="3" type="ORF">PCOR1329_LOCUS16642</name>
</gene>
<protein>
    <submittedName>
        <fullName evidence="3">Uncharacterized protein</fullName>
    </submittedName>
</protein>
<proteinExistence type="predicted"/>
<dbReference type="Proteomes" id="UP001189429">
    <property type="component" value="Unassembled WGS sequence"/>
</dbReference>
<organism evidence="3 4">
    <name type="scientific">Prorocentrum cordatum</name>
    <dbReference type="NCBI Taxonomy" id="2364126"/>
    <lineage>
        <taxon>Eukaryota</taxon>
        <taxon>Sar</taxon>
        <taxon>Alveolata</taxon>
        <taxon>Dinophyceae</taxon>
        <taxon>Prorocentrales</taxon>
        <taxon>Prorocentraceae</taxon>
        <taxon>Prorocentrum</taxon>
    </lineage>
</organism>
<feature type="signal peptide" evidence="2">
    <location>
        <begin position="1"/>
        <end position="18"/>
    </location>
</feature>
<name>A0ABN9R0V9_9DINO</name>
<accession>A0ABN9R0V9</accession>
<dbReference type="EMBL" id="CAUYUJ010005113">
    <property type="protein sequence ID" value="CAK0812330.1"/>
    <property type="molecule type" value="Genomic_DNA"/>
</dbReference>
<comment type="caution">
    <text evidence="3">The sequence shown here is derived from an EMBL/GenBank/DDBJ whole genome shotgun (WGS) entry which is preliminary data.</text>
</comment>
<keyword evidence="4" id="KW-1185">Reference proteome</keyword>
<keyword evidence="2" id="KW-0732">Signal</keyword>
<feature type="chain" id="PRO_5046059579" evidence="2">
    <location>
        <begin position="19"/>
        <end position="364"/>
    </location>
</feature>
<evidence type="ECO:0000256" key="1">
    <source>
        <dbReference type="SAM" id="MobiDB-lite"/>
    </source>
</evidence>
<evidence type="ECO:0000256" key="2">
    <source>
        <dbReference type="SAM" id="SignalP"/>
    </source>
</evidence>
<reference evidence="3" key="1">
    <citation type="submission" date="2023-10" db="EMBL/GenBank/DDBJ databases">
        <authorList>
            <person name="Chen Y."/>
            <person name="Shah S."/>
            <person name="Dougan E. K."/>
            <person name="Thang M."/>
            <person name="Chan C."/>
        </authorList>
    </citation>
    <scope>NUCLEOTIDE SEQUENCE [LARGE SCALE GENOMIC DNA]</scope>
</reference>
<sequence length="364" mass="40058">MPARAVVLLLLAEAQAFALDASGSFRRTRVPVGEHDARVLEVFPAQENCGMVHNSKKRVSSVCGGIPRYPPPLVSMSNEKVTEYKRAMCNTNSSTEFAQEDLTVTVTKVSGGETCVYIPSSRVGLSTHREVWNSTHTMLLGDRNGKDFLSSKSRERAASSDRKHVDIDEDIMIVPFAHSNSVYTHALLDFLPHAYATVDWVKAKNLKILTGSSLQRRLLLATGLDRDFVATPSASEDQLLCVRKGRSIHVMETTVKDSNEYPVDPEPPRGRPASGCRHGQRGRRVAPPRLAEGAGGGVPGALQRDLAPHSMILRTCVSPVCVCPLQPNQQIIASPAPHRRLTRVLRIIDPWTTRTTRSGWCRAR</sequence>
<evidence type="ECO:0000313" key="4">
    <source>
        <dbReference type="Proteomes" id="UP001189429"/>
    </source>
</evidence>